<protein>
    <submittedName>
        <fullName evidence="2">Uncharacterized protein</fullName>
    </submittedName>
</protein>
<evidence type="ECO:0000256" key="1">
    <source>
        <dbReference type="SAM" id="Phobius"/>
    </source>
</evidence>
<accession>A0A2P2QF54</accession>
<dbReference type="AlphaFoldDB" id="A0A2P2QF54"/>
<feature type="transmembrane region" description="Helical" evidence="1">
    <location>
        <begin position="43"/>
        <end position="62"/>
    </location>
</feature>
<name>A0A2P2QF54_RHIMU</name>
<sequence length="70" mass="7989">MQADTIFNCFNTSSEIRKVGIKVLDIAQTVTSLLKGMRIFTKTFLACIKSILPIMWIIWVTIGHNHLHKT</sequence>
<organism evidence="2">
    <name type="scientific">Rhizophora mucronata</name>
    <name type="common">Asiatic mangrove</name>
    <dbReference type="NCBI Taxonomy" id="61149"/>
    <lineage>
        <taxon>Eukaryota</taxon>
        <taxon>Viridiplantae</taxon>
        <taxon>Streptophyta</taxon>
        <taxon>Embryophyta</taxon>
        <taxon>Tracheophyta</taxon>
        <taxon>Spermatophyta</taxon>
        <taxon>Magnoliopsida</taxon>
        <taxon>eudicotyledons</taxon>
        <taxon>Gunneridae</taxon>
        <taxon>Pentapetalae</taxon>
        <taxon>rosids</taxon>
        <taxon>fabids</taxon>
        <taxon>Malpighiales</taxon>
        <taxon>Rhizophoraceae</taxon>
        <taxon>Rhizophora</taxon>
    </lineage>
</organism>
<keyword evidence="1" id="KW-0472">Membrane</keyword>
<reference evidence="2" key="1">
    <citation type="submission" date="2018-02" db="EMBL/GenBank/DDBJ databases">
        <title>Rhizophora mucronata_Transcriptome.</title>
        <authorList>
            <person name="Meera S.P."/>
            <person name="Sreeshan A."/>
            <person name="Augustine A."/>
        </authorList>
    </citation>
    <scope>NUCLEOTIDE SEQUENCE</scope>
    <source>
        <tissue evidence="2">Leaf</tissue>
    </source>
</reference>
<evidence type="ECO:0000313" key="2">
    <source>
        <dbReference type="EMBL" id="MBX65487.1"/>
    </source>
</evidence>
<proteinExistence type="predicted"/>
<keyword evidence="1" id="KW-0812">Transmembrane</keyword>
<dbReference type="EMBL" id="GGEC01085003">
    <property type="protein sequence ID" value="MBX65487.1"/>
    <property type="molecule type" value="Transcribed_RNA"/>
</dbReference>
<keyword evidence="1" id="KW-1133">Transmembrane helix</keyword>